<dbReference type="Proteomes" id="UP000315783">
    <property type="component" value="Unassembled WGS sequence"/>
</dbReference>
<reference evidence="1 2" key="1">
    <citation type="journal article" date="2019" name="Appl. Microbiol. Biotechnol.">
        <title>Genome sequence of Isaria javanica and comparative genome analysis insights into family S53 peptidase evolution in fungal entomopathogens.</title>
        <authorList>
            <person name="Lin R."/>
            <person name="Zhang X."/>
            <person name="Xin B."/>
            <person name="Zou M."/>
            <person name="Gao Y."/>
            <person name="Qin F."/>
            <person name="Hu Q."/>
            <person name="Xie B."/>
            <person name="Cheng X."/>
        </authorList>
    </citation>
    <scope>NUCLEOTIDE SEQUENCE [LARGE SCALE GENOMIC DNA]</scope>
    <source>
        <strain evidence="1 2">IJ1G</strain>
    </source>
</reference>
<dbReference type="EMBL" id="SPUK01000002">
    <property type="protein sequence ID" value="TQV99974.1"/>
    <property type="molecule type" value="Genomic_DNA"/>
</dbReference>
<dbReference type="AlphaFoldDB" id="A0A545VE45"/>
<proteinExistence type="predicted"/>
<comment type="caution">
    <text evidence="1">The sequence shown here is derived from an EMBL/GenBank/DDBJ whole genome shotgun (WGS) entry which is preliminary data.</text>
</comment>
<keyword evidence="2" id="KW-1185">Reference proteome</keyword>
<evidence type="ECO:0000313" key="2">
    <source>
        <dbReference type="Proteomes" id="UP000315783"/>
    </source>
</evidence>
<name>A0A545VE45_9HYPO</name>
<protein>
    <submittedName>
        <fullName evidence="1">Uncharacterized protein</fullName>
    </submittedName>
</protein>
<evidence type="ECO:0000313" key="1">
    <source>
        <dbReference type="EMBL" id="TQV99974.1"/>
    </source>
</evidence>
<sequence>MRIFQFESMELQADDRLDRPWSAIMFAKGCKGSVDHMTRISQLFAPRHRQLTRWRSAAIRAIALSSVILHLLHLSTCKPARHRAAQLSLLIHTHTRTLLYYCVLRFIHNLAPVCRQLLATSYAHDLGHGDVQYMCNDIIP</sequence>
<gene>
    <name evidence="1" type="ORF">IF1G_02189</name>
</gene>
<organism evidence="1 2">
    <name type="scientific">Cordyceps javanica</name>
    <dbReference type="NCBI Taxonomy" id="43265"/>
    <lineage>
        <taxon>Eukaryota</taxon>
        <taxon>Fungi</taxon>
        <taxon>Dikarya</taxon>
        <taxon>Ascomycota</taxon>
        <taxon>Pezizomycotina</taxon>
        <taxon>Sordariomycetes</taxon>
        <taxon>Hypocreomycetidae</taxon>
        <taxon>Hypocreales</taxon>
        <taxon>Cordycipitaceae</taxon>
        <taxon>Cordyceps</taxon>
    </lineage>
</organism>
<accession>A0A545VE45</accession>